<name>A0A7M3MD72_9BACT</name>
<protein>
    <submittedName>
        <fullName evidence="1">Phosphonate ABC transporter substrate-binding protein</fullName>
    </submittedName>
</protein>
<dbReference type="Pfam" id="PF12974">
    <property type="entry name" value="Phosphonate-bd"/>
    <property type="match status" value="1"/>
</dbReference>
<evidence type="ECO:0000313" key="1">
    <source>
        <dbReference type="EMBL" id="TVM16462.1"/>
    </source>
</evidence>
<dbReference type="AlphaFoldDB" id="A0A7M3MD72"/>
<organism evidence="1 2">
    <name type="scientific">Oceanidesulfovibrio indonesiensis</name>
    <dbReference type="NCBI Taxonomy" id="54767"/>
    <lineage>
        <taxon>Bacteria</taxon>
        <taxon>Pseudomonadati</taxon>
        <taxon>Thermodesulfobacteriota</taxon>
        <taxon>Desulfovibrionia</taxon>
        <taxon>Desulfovibrionales</taxon>
        <taxon>Desulfovibrionaceae</taxon>
        <taxon>Oceanidesulfovibrio</taxon>
    </lineage>
</organism>
<gene>
    <name evidence="1" type="ORF">DPQ33_12475</name>
</gene>
<dbReference type="PANTHER" id="PTHR35841:SF1">
    <property type="entry name" value="PHOSPHONATES-BINDING PERIPLASMIC PROTEIN"/>
    <property type="match status" value="1"/>
</dbReference>
<keyword evidence="2" id="KW-1185">Reference proteome</keyword>
<comment type="caution">
    <text evidence="1">The sequence shown here is derived from an EMBL/GenBank/DDBJ whole genome shotgun (WGS) entry which is preliminary data.</text>
</comment>
<dbReference type="PANTHER" id="PTHR35841">
    <property type="entry name" value="PHOSPHONATES-BINDING PERIPLASMIC PROTEIN"/>
    <property type="match status" value="1"/>
</dbReference>
<evidence type="ECO:0000313" key="2">
    <source>
        <dbReference type="Proteomes" id="UP000448292"/>
    </source>
</evidence>
<accession>A0A7M3MD72</accession>
<dbReference type="Proteomes" id="UP000448292">
    <property type="component" value="Unassembled WGS sequence"/>
</dbReference>
<dbReference type="OrthoDB" id="9764656at2"/>
<dbReference type="SUPFAM" id="SSF53850">
    <property type="entry name" value="Periplasmic binding protein-like II"/>
    <property type="match status" value="1"/>
</dbReference>
<sequence length="291" mass="32553">MDDTPVRKVDLDNRREILIPSPEEAVTYAYLPQYSHTTSYARHRLLTEYLSRETGLNIRQVFPDTFEEHVAMVARGEIDISYSNPMVYLRLADMGAYAFARVVEASGKPSFRGQIIARADNEEIRTLRDCVGKRWIAVDPDSAGGFLFVLGHFMMNGILPGDFKSIDFAPGPGGKQEKVAMSVYAGTYDFGSIREGTLDVVADKIDISRLRIVDQTRSYPGWVYAARKDLDPDVVDKIANAMFSLDKSKAQDALILGAADIENIIPAQDEDYEPTRELRIRLGQLAFDATD</sequence>
<dbReference type="Gene3D" id="3.40.190.10">
    <property type="entry name" value="Periplasmic binding protein-like II"/>
    <property type="match status" value="2"/>
</dbReference>
<reference evidence="1 2" key="1">
    <citation type="submission" date="2018-06" db="EMBL/GenBank/DDBJ databases">
        <title>Complete genome of Desulfovibrio indonesiensis P37SLT.</title>
        <authorList>
            <person name="Crispim J.S."/>
            <person name="Vidigal P.M.P."/>
            <person name="Silva L.C.F."/>
            <person name="Laguardia C.N."/>
            <person name="Araujo L.C."/>
            <person name="Dias R.S."/>
            <person name="Sousa M.P."/>
            <person name="Paula S.O."/>
            <person name="Silva C."/>
        </authorList>
    </citation>
    <scope>NUCLEOTIDE SEQUENCE [LARGE SCALE GENOMIC DNA]</scope>
    <source>
        <strain evidence="1 2">P37SLT</strain>
    </source>
</reference>
<dbReference type="EMBL" id="QMIE01000011">
    <property type="protein sequence ID" value="TVM16462.1"/>
    <property type="molecule type" value="Genomic_DNA"/>
</dbReference>
<proteinExistence type="predicted"/>